<dbReference type="InterPro" id="IPR005498">
    <property type="entry name" value="T4SS_VirB10/TraB/TrbI"/>
</dbReference>
<organism evidence="3 4">
    <name type="scientific">Vibrio mediterranei</name>
    <dbReference type="NCBI Taxonomy" id="689"/>
    <lineage>
        <taxon>Bacteria</taxon>
        <taxon>Pseudomonadati</taxon>
        <taxon>Pseudomonadota</taxon>
        <taxon>Gammaproteobacteria</taxon>
        <taxon>Vibrionales</taxon>
        <taxon>Vibrionaceae</taxon>
        <taxon>Vibrio</taxon>
    </lineage>
</organism>
<dbReference type="Pfam" id="PF03743">
    <property type="entry name" value="TrbI"/>
    <property type="match status" value="1"/>
</dbReference>
<evidence type="ECO:0008006" key="5">
    <source>
        <dbReference type="Google" id="ProtNLM"/>
    </source>
</evidence>
<keyword evidence="4" id="KW-1185">Reference proteome</keyword>
<evidence type="ECO:0000313" key="4">
    <source>
        <dbReference type="Proteomes" id="UP000238163"/>
    </source>
</evidence>
<keyword evidence="2" id="KW-0472">Membrane</keyword>
<feature type="compositionally biased region" description="Basic and acidic residues" evidence="1">
    <location>
        <begin position="1"/>
        <end position="10"/>
    </location>
</feature>
<name>A0ABX5D661_9VIBR</name>
<proteinExistence type="predicted"/>
<dbReference type="EMBL" id="NWTN01000026">
    <property type="protein sequence ID" value="PRQ65173.1"/>
    <property type="molecule type" value="Genomic_DNA"/>
</dbReference>
<dbReference type="CDD" id="cd16430">
    <property type="entry name" value="TraB"/>
    <property type="match status" value="1"/>
</dbReference>
<keyword evidence="2" id="KW-1133">Transmembrane helix</keyword>
<sequence>MVDQNTPEKADIEDEMIGSPEDIKQNKSKQKRNMLLLLLFCALVGGGGFIYISEPTPQTDKQTQTDLDRRLALATGTQKHPSLAGRRDYGKDFADKVEGEVSGVKGSVESVEGEVSTNRQQLNKLSADLGKFLQMYEQDKLDRQTLDENLAITLATNAQEIQRLSNSNRNNGFPPDVSDTSDKGEPSREDDAQHSRKNREQQRSEPKLRKIERSVFKLDATSTQVKKIKSMFTDEYLPAGSYAQGRIIMGAKTSAAVDAQSDPRPILIRLNSVARGPVGEDGRHAETDVNGCTVTASAYGDISSEQGHAKLQEMTCTVGEGEVKTTRVYGYIGHKGMYGVHSKVVMREGDLAERAFWAGMLANGGQAANMLIGETSQSALGNVKTVGGPSDAALSLLTGGVEKTSQELGRYYMKRLEQIQPVLPLKAGTDVVVVFMKGTNLDGSEPINIANNEKKRIPLDAPGSDIAPDNINQQLIQLLKQQQPQDATKTNWNNELY</sequence>
<feature type="region of interest" description="Disordered" evidence="1">
    <location>
        <begin position="1"/>
        <end position="21"/>
    </location>
</feature>
<gene>
    <name evidence="3" type="ORF">COR51_23925</name>
</gene>
<feature type="compositionally biased region" description="Basic and acidic residues" evidence="1">
    <location>
        <begin position="180"/>
        <end position="211"/>
    </location>
</feature>
<dbReference type="RefSeq" id="WP_106008973.1">
    <property type="nucleotide sequence ID" value="NZ_NWTN01000026.1"/>
</dbReference>
<accession>A0ABX5D661</accession>
<dbReference type="Proteomes" id="UP000238163">
    <property type="component" value="Unassembled WGS sequence"/>
</dbReference>
<feature type="region of interest" description="Disordered" evidence="1">
    <location>
        <begin position="164"/>
        <end position="211"/>
    </location>
</feature>
<protein>
    <recommendedName>
        <fullName evidence="5">Conjugal transfer protein TraB</fullName>
    </recommendedName>
</protein>
<feature type="transmembrane region" description="Helical" evidence="2">
    <location>
        <begin position="34"/>
        <end position="52"/>
    </location>
</feature>
<evidence type="ECO:0000313" key="3">
    <source>
        <dbReference type="EMBL" id="PRQ65173.1"/>
    </source>
</evidence>
<evidence type="ECO:0000256" key="2">
    <source>
        <dbReference type="SAM" id="Phobius"/>
    </source>
</evidence>
<keyword evidence="2" id="KW-0812">Transmembrane</keyword>
<comment type="caution">
    <text evidence="3">The sequence shown here is derived from an EMBL/GenBank/DDBJ whole genome shotgun (WGS) entry which is preliminary data.</text>
</comment>
<evidence type="ECO:0000256" key="1">
    <source>
        <dbReference type="SAM" id="MobiDB-lite"/>
    </source>
</evidence>
<reference evidence="3 4" key="1">
    <citation type="submission" date="2018-03" db="EMBL/GenBank/DDBJ databases">
        <title>Genetic Diversity and Phenotypic Plasticity of AHL Mediated Quorum Sensing in Environmental Strains of Vibrio mediterranei.</title>
        <authorList>
            <person name="Lantoine F."/>
            <person name="Vouve F."/>
        </authorList>
    </citation>
    <scope>NUCLEOTIDE SEQUENCE [LARGE SCALE GENOMIC DNA]</scope>
    <source>
        <strain evidence="3 4">17LN0615E</strain>
    </source>
</reference>